<dbReference type="AlphaFoldDB" id="A0A8T1VIZ3"/>
<protein>
    <submittedName>
        <fullName evidence="2">Uncharacterized protein</fullName>
    </submittedName>
</protein>
<evidence type="ECO:0000313" key="2">
    <source>
        <dbReference type="EMBL" id="KAG7380936.1"/>
    </source>
</evidence>
<evidence type="ECO:0000313" key="3">
    <source>
        <dbReference type="Proteomes" id="UP000694044"/>
    </source>
</evidence>
<reference evidence="2" key="1">
    <citation type="submission" date="2021-02" db="EMBL/GenBank/DDBJ databases">
        <authorList>
            <person name="Palmer J.M."/>
        </authorList>
    </citation>
    <scope>NUCLEOTIDE SEQUENCE</scope>
    <source>
        <strain evidence="2">SCRP734</strain>
    </source>
</reference>
<dbReference type="Proteomes" id="UP000694044">
    <property type="component" value="Unassembled WGS sequence"/>
</dbReference>
<gene>
    <name evidence="2" type="ORF">PHYPSEUDO_006610</name>
</gene>
<feature type="region of interest" description="Disordered" evidence="1">
    <location>
        <begin position="366"/>
        <end position="386"/>
    </location>
</feature>
<feature type="region of interest" description="Disordered" evidence="1">
    <location>
        <begin position="319"/>
        <end position="344"/>
    </location>
</feature>
<feature type="compositionally biased region" description="Basic and acidic residues" evidence="1">
    <location>
        <begin position="283"/>
        <end position="294"/>
    </location>
</feature>
<organism evidence="2 3">
    <name type="scientific">Phytophthora pseudosyringae</name>
    <dbReference type="NCBI Taxonomy" id="221518"/>
    <lineage>
        <taxon>Eukaryota</taxon>
        <taxon>Sar</taxon>
        <taxon>Stramenopiles</taxon>
        <taxon>Oomycota</taxon>
        <taxon>Peronosporomycetes</taxon>
        <taxon>Peronosporales</taxon>
        <taxon>Peronosporaceae</taxon>
        <taxon>Phytophthora</taxon>
    </lineage>
</organism>
<accession>A0A8T1VIZ3</accession>
<sequence length="455" mass="51910">MRFQERRKDLLATRVLTLEQFIEEEDQLVKGDKPDFNLIPVLLRPGEITEQYENEFKDWLCRRDVNRDALYPRPEVERRFRLDFADSRAWELRRQSVARHQKQTVNKKNGPTGLPVGKKESYCHTRSREELLAMKEMTPDAFLMAMGHFGPNGPMVAGERLRPIAVILRPNETRRRCEINFQRWLRKKHITLDFLEKNPEEERRHRQAFAYARTREHARRKRLATSPPQQRSRYRSRSRSSERNGPRQSRKRSASSESRRRSASTSEESGLQDSSPVQKRTRHEPSSFEESKEMKTLQLNDGADQKAGELYAQNPELVHNEDETSAPSASAYAPDTPQSDSSSEPANALFVAAMAEDNTAVCLKNTASTKPTSKEQVDTADVPAKVGGVPHDKAEKLANNAGNANDIRSVGTNPQRLHSAILEATRILARAKGIVSDPTKKLLVNEYTRVTDRSC</sequence>
<proteinExistence type="predicted"/>
<dbReference type="EMBL" id="JAGDFM010000269">
    <property type="protein sequence ID" value="KAG7380936.1"/>
    <property type="molecule type" value="Genomic_DNA"/>
</dbReference>
<feature type="region of interest" description="Disordered" evidence="1">
    <location>
        <begin position="211"/>
        <end position="294"/>
    </location>
</feature>
<feature type="region of interest" description="Disordered" evidence="1">
    <location>
        <begin position="100"/>
        <end position="120"/>
    </location>
</feature>
<name>A0A8T1VIZ3_9STRA</name>
<comment type="caution">
    <text evidence="2">The sequence shown here is derived from an EMBL/GenBank/DDBJ whole genome shotgun (WGS) entry which is preliminary data.</text>
</comment>
<evidence type="ECO:0000256" key="1">
    <source>
        <dbReference type="SAM" id="MobiDB-lite"/>
    </source>
</evidence>
<keyword evidence="3" id="KW-1185">Reference proteome</keyword>
<dbReference type="OrthoDB" id="129684at2759"/>